<organism evidence="5 6">
    <name type="scientific">Pilimelia terevasa</name>
    <dbReference type="NCBI Taxonomy" id="53372"/>
    <lineage>
        <taxon>Bacteria</taxon>
        <taxon>Bacillati</taxon>
        <taxon>Actinomycetota</taxon>
        <taxon>Actinomycetes</taxon>
        <taxon>Micromonosporales</taxon>
        <taxon>Micromonosporaceae</taxon>
        <taxon>Pilimelia</taxon>
    </lineage>
</organism>
<dbReference type="PANTHER" id="PTHR43877:SF2">
    <property type="entry name" value="AMINOALKYLPHOSPHONATE N-ACETYLTRANSFERASE-RELATED"/>
    <property type="match status" value="1"/>
</dbReference>
<evidence type="ECO:0000313" key="6">
    <source>
        <dbReference type="Proteomes" id="UP000662200"/>
    </source>
</evidence>
<dbReference type="SUPFAM" id="SSF55729">
    <property type="entry name" value="Acyl-CoA N-acyltransferases (Nat)"/>
    <property type="match status" value="1"/>
</dbReference>
<accession>A0A8J3FJ62</accession>
<comment type="caution">
    <text evidence="5">The sequence shown here is derived from an EMBL/GenBank/DDBJ whole genome shotgun (WGS) entry which is preliminary data.</text>
</comment>
<gene>
    <name evidence="5" type="ORF">GCM10010124_32730</name>
</gene>
<dbReference type="RefSeq" id="WP_189115211.1">
    <property type="nucleotide sequence ID" value="NZ_BMQC01000012.1"/>
</dbReference>
<evidence type="ECO:0000256" key="2">
    <source>
        <dbReference type="ARBA" id="ARBA00023315"/>
    </source>
</evidence>
<name>A0A8J3FJ62_9ACTN</name>
<evidence type="ECO:0000256" key="1">
    <source>
        <dbReference type="ARBA" id="ARBA00022679"/>
    </source>
</evidence>
<dbReference type="InterPro" id="IPR016181">
    <property type="entry name" value="Acyl_CoA_acyltransferase"/>
</dbReference>
<dbReference type="PROSITE" id="PS51186">
    <property type="entry name" value="GNAT"/>
    <property type="match status" value="1"/>
</dbReference>
<keyword evidence="1" id="KW-0808">Transferase</keyword>
<feature type="region of interest" description="Disordered" evidence="3">
    <location>
        <begin position="163"/>
        <end position="188"/>
    </location>
</feature>
<feature type="compositionally biased region" description="Low complexity" evidence="3">
    <location>
        <begin position="163"/>
        <end position="172"/>
    </location>
</feature>
<dbReference type="AlphaFoldDB" id="A0A8J3FJ62"/>
<evidence type="ECO:0000259" key="4">
    <source>
        <dbReference type="PROSITE" id="PS51186"/>
    </source>
</evidence>
<reference evidence="5" key="2">
    <citation type="submission" date="2020-09" db="EMBL/GenBank/DDBJ databases">
        <authorList>
            <person name="Sun Q."/>
            <person name="Ohkuma M."/>
        </authorList>
    </citation>
    <scope>NUCLEOTIDE SEQUENCE</scope>
    <source>
        <strain evidence="5">JCM 3091</strain>
    </source>
</reference>
<evidence type="ECO:0000313" key="5">
    <source>
        <dbReference type="EMBL" id="GGK37406.1"/>
    </source>
</evidence>
<reference evidence="5" key="1">
    <citation type="journal article" date="2014" name="Int. J. Syst. Evol. Microbiol.">
        <title>Complete genome sequence of Corynebacterium casei LMG S-19264T (=DSM 44701T), isolated from a smear-ripened cheese.</title>
        <authorList>
            <consortium name="US DOE Joint Genome Institute (JGI-PGF)"/>
            <person name="Walter F."/>
            <person name="Albersmeier A."/>
            <person name="Kalinowski J."/>
            <person name="Ruckert C."/>
        </authorList>
    </citation>
    <scope>NUCLEOTIDE SEQUENCE</scope>
    <source>
        <strain evidence="5">JCM 3091</strain>
    </source>
</reference>
<evidence type="ECO:0000256" key="3">
    <source>
        <dbReference type="SAM" id="MobiDB-lite"/>
    </source>
</evidence>
<dbReference type="GO" id="GO:0016747">
    <property type="term" value="F:acyltransferase activity, transferring groups other than amino-acyl groups"/>
    <property type="evidence" value="ECO:0007669"/>
    <property type="project" value="InterPro"/>
</dbReference>
<dbReference type="CDD" id="cd04301">
    <property type="entry name" value="NAT_SF"/>
    <property type="match status" value="1"/>
</dbReference>
<protein>
    <recommendedName>
        <fullName evidence="4">N-acetyltransferase domain-containing protein</fullName>
    </recommendedName>
</protein>
<dbReference type="InterPro" id="IPR000182">
    <property type="entry name" value="GNAT_dom"/>
</dbReference>
<proteinExistence type="predicted"/>
<keyword evidence="6" id="KW-1185">Reference proteome</keyword>
<feature type="domain" description="N-acetyltransferase" evidence="4">
    <location>
        <begin position="2"/>
        <end position="162"/>
    </location>
</feature>
<keyword evidence="2" id="KW-0012">Acyltransferase</keyword>
<dbReference type="InterPro" id="IPR050832">
    <property type="entry name" value="Bact_Acetyltransf"/>
</dbReference>
<dbReference type="EMBL" id="BMQC01000012">
    <property type="protein sequence ID" value="GGK37406.1"/>
    <property type="molecule type" value="Genomic_DNA"/>
</dbReference>
<dbReference type="Proteomes" id="UP000662200">
    <property type="component" value="Unassembled WGS sequence"/>
</dbReference>
<dbReference type="Pfam" id="PF00583">
    <property type="entry name" value="Acetyltransf_1"/>
    <property type="match status" value="1"/>
</dbReference>
<dbReference type="PANTHER" id="PTHR43877">
    <property type="entry name" value="AMINOALKYLPHOSPHONATE N-ACETYLTRANSFERASE-RELATED-RELATED"/>
    <property type="match status" value="1"/>
</dbReference>
<dbReference type="Gene3D" id="3.40.630.30">
    <property type="match status" value="1"/>
</dbReference>
<sequence length="188" mass="20585">MPLMRPATDEDLPAVLAMNADDVPKVAAMDRDRLAYLRALAHRFHVVDVDGTVAGFVVTLRAGTAYDSLNYRWFADRYGDGFHYLDRIVIHPGYRRRGLAGFVYDQVEQDAAAAGRLALEVNLVPRNEPSLAFHTRRGFAPVGERGDPDHLLSMLVKPLPGTTGKGTAAGVAHSPRAGAGRGRERLWP</sequence>